<evidence type="ECO:0000313" key="16">
    <source>
        <dbReference type="Proteomes" id="UP000324133"/>
    </source>
</evidence>
<dbReference type="InterPro" id="IPR036942">
    <property type="entry name" value="Beta-barrel_TonB_sf"/>
</dbReference>
<evidence type="ECO:0000256" key="12">
    <source>
        <dbReference type="RuleBase" id="RU003357"/>
    </source>
</evidence>
<dbReference type="InterPro" id="IPR012910">
    <property type="entry name" value="Plug_dom"/>
</dbReference>
<name>A0A5B6TIL2_9BACT</name>
<evidence type="ECO:0000256" key="6">
    <source>
        <dbReference type="ARBA" id="ARBA00023004"/>
    </source>
</evidence>
<dbReference type="SUPFAM" id="SSF56935">
    <property type="entry name" value="Porins"/>
    <property type="match status" value="1"/>
</dbReference>
<evidence type="ECO:0000256" key="7">
    <source>
        <dbReference type="ARBA" id="ARBA00023065"/>
    </source>
</evidence>
<evidence type="ECO:0000256" key="11">
    <source>
        <dbReference type="PROSITE-ProRule" id="PRU01360"/>
    </source>
</evidence>
<proteinExistence type="inferred from homology"/>
<keyword evidence="15" id="KW-0675">Receptor</keyword>
<reference evidence="15 16" key="1">
    <citation type="submission" date="2019-07" db="EMBL/GenBank/DDBJ databases">
        <title>Rufibacter sp. nov., isolated from lake sediment.</title>
        <authorList>
            <person name="Qu J.-H."/>
        </authorList>
    </citation>
    <scope>NUCLEOTIDE SEQUENCE [LARGE SCALE GENOMIC DNA]</scope>
    <source>
        <strain evidence="15 16">NBS58-1</strain>
    </source>
</reference>
<dbReference type="PROSITE" id="PS52016">
    <property type="entry name" value="TONB_DEPENDENT_REC_3"/>
    <property type="match status" value="1"/>
</dbReference>
<evidence type="ECO:0000256" key="10">
    <source>
        <dbReference type="ARBA" id="ARBA00023237"/>
    </source>
</evidence>
<dbReference type="InterPro" id="IPR008969">
    <property type="entry name" value="CarboxyPept-like_regulatory"/>
</dbReference>
<keyword evidence="9 11" id="KW-0472">Membrane</keyword>
<dbReference type="Proteomes" id="UP000324133">
    <property type="component" value="Unassembled WGS sequence"/>
</dbReference>
<keyword evidence="10 11" id="KW-0998">Cell outer membrane</keyword>
<keyword evidence="7" id="KW-0406">Ion transport</keyword>
<dbReference type="RefSeq" id="WP_149088854.1">
    <property type="nucleotide sequence ID" value="NZ_VKKY01000001.1"/>
</dbReference>
<dbReference type="Gene3D" id="2.60.40.1120">
    <property type="entry name" value="Carboxypeptidase-like, regulatory domain"/>
    <property type="match status" value="1"/>
</dbReference>
<comment type="similarity">
    <text evidence="11 12">Belongs to the TonB-dependent receptor family.</text>
</comment>
<dbReference type="PANTHER" id="PTHR32552:SF81">
    <property type="entry name" value="TONB-DEPENDENT OUTER MEMBRANE RECEPTOR"/>
    <property type="match status" value="1"/>
</dbReference>
<keyword evidence="8 12" id="KW-0798">TonB box</keyword>
<keyword evidence="4" id="KW-0410">Iron transport</keyword>
<comment type="caution">
    <text evidence="15">The sequence shown here is derived from an EMBL/GenBank/DDBJ whole genome shotgun (WGS) entry which is preliminary data.</text>
</comment>
<dbReference type="PANTHER" id="PTHR32552">
    <property type="entry name" value="FERRICHROME IRON RECEPTOR-RELATED"/>
    <property type="match status" value="1"/>
</dbReference>
<feature type="domain" description="TonB-dependent receptor-like beta-barrel" evidence="13">
    <location>
        <begin position="246"/>
        <end position="758"/>
    </location>
</feature>
<evidence type="ECO:0000256" key="8">
    <source>
        <dbReference type="ARBA" id="ARBA00023077"/>
    </source>
</evidence>
<dbReference type="InterPro" id="IPR000531">
    <property type="entry name" value="Beta-barrel_TonB"/>
</dbReference>
<dbReference type="GO" id="GO:0009279">
    <property type="term" value="C:cell outer membrane"/>
    <property type="evidence" value="ECO:0007669"/>
    <property type="project" value="UniProtKB-SubCell"/>
</dbReference>
<keyword evidence="2 11" id="KW-0813">Transport</keyword>
<dbReference type="InterPro" id="IPR039426">
    <property type="entry name" value="TonB-dep_rcpt-like"/>
</dbReference>
<comment type="subcellular location">
    <subcellularLocation>
        <location evidence="1 11">Cell outer membrane</location>
        <topology evidence="1 11">Multi-pass membrane protein</topology>
    </subcellularLocation>
</comment>
<dbReference type="CDD" id="cd01347">
    <property type="entry name" value="ligand_gated_channel"/>
    <property type="match status" value="1"/>
</dbReference>
<evidence type="ECO:0000256" key="2">
    <source>
        <dbReference type="ARBA" id="ARBA00022448"/>
    </source>
</evidence>
<feature type="domain" description="TonB-dependent receptor plug" evidence="14">
    <location>
        <begin position="122"/>
        <end position="225"/>
    </location>
</feature>
<dbReference type="Pfam" id="PF07715">
    <property type="entry name" value="Plug"/>
    <property type="match status" value="1"/>
</dbReference>
<sequence length="789" mass="87249">MRSNLVFSAVIVILLSTTISWAQSLGSFRGSVQSRTAAGVPGANVRLLNTNLSTVSDAQGQFLLNNVPAGHYTVQVSAVGFATLTRTVRLPEEENDLVIQLTESAAQLDEVVVSAQKVEEDLQRVPASITALTSRQVQEYRLWSQRDLTGIIPNLFSSDPGDNRNLTSIRGISTTSYDPAVATYIDGVNQFTLDTYLPELLDVERIEVLRGPQGTLYGRNAMGGVINIITRQPGNTTSGYAALDFGNYGQQRYSLGIRTPLIKDKLFLGAAGLFRKQDGFYTNTFNNTNFDRQQVFVGNYYLRYLVNPRWNLTLNAKHSANRNYGAFPLASSIEEALANPFEVNQNSVGKMIDNTFNGSFIVNHTGPAFNFTSQTAYQSNYRIYNQPLDGDFSPIDGVSIVNNYGKDWNKVKVLTQEIRFNSPASTTSNFQWIAGAYGFFHDNPVKVGTHFGEDAEMVGAPFPNFTSININDGESYGAAFFGQGTYALRPNLELTAGLRYDYEHRKQAIRGEFQPDGDESMVVLPDTSSTASFKAFSPKASLAYHFSENYHLYGSYSRGFRTGGITQLSSDPSQPPLFAYDPEYSNNYEIGLKTAFLQNRVTANFSAFYTQVTDAQVPTLVLPEAIIITRNVGELESKGVELELNATPAKGLEASYSLGYTDAKYTSLTGSADGEEVNLEGNKQIFTPDVTSMLALQYGYGLGANQNVRLVLRGEWRYLGKQYFDLANQLSQDGFSTFNARVGVQAKRYEVFFWGRNLSDEKYIDYAYNFGAVRLGNPATYGVSLRANF</sequence>
<evidence type="ECO:0000256" key="1">
    <source>
        <dbReference type="ARBA" id="ARBA00004571"/>
    </source>
</evidence>
<accession>A0A5B6TIL2</accession>
<evidence type="ECO:0000256" key="9">
    <source>
        <dbReference type="ARBA" id="ARBA00023136"/>
    </source>
</evidence>
<dbReference type="Pfam" id="PF00593">
    <property type="entry name" value="TonB_dep_Rec_b-barrel"/>
    <property type="match status" value="1"/>
</dbReference>
<dbReference type="Pfam" id="PF13715">
    <property type="entry name" value="CarbopepD_reg_2"/>
    <property type="match status" value="1"/>
</dbReference>
<evidence type="ECO:0000256" key="4">
    <source>
        <dbReference type="ARBA" id="ARBA00022496"/>
    </source>
</evidence>
<gene>
    <name evidence="15" type="ORF">FOA19_00545</name>
</gene>
<evidence type="ECO:0000256" key="5">
    <source>
        <dbReference type="ARBA" id="ARBA00022692"/>
    </source>
</evidence>
<organism evidence="15 16">
    <name type="scientific">Rufibacter hautae</name>
    <dbReference type="NCBI Taxonomy" id="2595005"/>
    <lineage>
        <taxon>Bacteria</taxon>
        <taxon>Pseudomonadati</taxon>
        <taxon>Bacteroidota</taxon>
        <taxon>Cytophagia</taxon>
        <taxon>Cytophagales</taxon>
        <taxon>Hymenobacteraceae</taxon>
        <taxon>Rufibacter</taxon>
    </lineage>
</organism>
<dbReference type="Gene3D" id="2.40.170.20">
    <property type="entry name" value="TonB-dependent receptor, beta-barrel domain"/>
    <property type="match status" value="1"/>
</dbReference>
<dbReference type="EMBL" id="VKKY01000001">
    <property type="protein sequence ID" value="KAA3439209.1"/>
    <property type="molecule type" value="Genomic_DNA"/>
</dbReference>
<keyword evidence="5 11" id="KW-0812">Transmembrane</keyword>
<evidence type="ECO:0000313" key="15">
    <source>
        <dbReference type="EMBL" id="KAA3439209.1"/>
    </source>
</evidence>
<protein>
    <submittedName>
        <fullName evidence="15">TonB-dependent receptor</fullName>
    </submittedName>
</protein>
<evidence type="ECO:0000256" key="3">
    <source>
        <dbReference type="ARBA" id="ARBA00022452"/>
    </source>
</evidence>
<evidence type="ECO:0000259" key="13">
    <source>
        <dbReference type="Pfam" id="PF00593"/>
    </source>
</evidence>
<dbReference type="OrthoDB" id="9775095at2"/>
<keyword evidence="3 11" id="KW-1134">Transmembrane beta strand</keyword>
<dbReference type="SUPFAM" id="SSF49464">
    <property type="entry name" value="Carboxypeptidase regulatory domain-like"/>
    <property type="match status" value="1"/>
</dbReference>
<dbReference type="GO" id="GO:0006826">
    <property type="term" value="P:iron ion transport"/>
    <property type="evidence" value="ECO:0007669"/>
    <property type="project" value="UniProtKB-KW"/>
</dbReference>
<keyword evidence="6" id="KW-0408">Iron</keyword>
<dbReference type="AlphaFoldDB" id="A0A5B6TIL2"/>
<keyword evidence="16" id="KW-1185">Reference proteome</keyword>
<evidence type="ECO:0000259" key="14">
    <source>
        <dbReference type="Pfam" id="PF07715"/>
    </source>
</evidence>